<dbReference type="Pfam" id="PF13181">
    <property type="entry name" value="TPR_8"/>
    <property type="match status" value="1"/>
</dbReference>
<feature type="repeat" description="TPR" evidence="1">
    <location>
        <begin position="101"/>
        <end position="134"/>
    </location>
</feature>
<keyword evidence="2" id="KW-1133">Transmembrane helix</keyword>
<sequence length="152" mass="17445">MLENPQLNTVIPAAIVISSIFLLIYFAVKTLRTSNLFQKGLELYQQKDYENAEAVFRQVTSINVSNDVVRLLLGDSILKQGKVEEAIEKYKEVIERAPKKADAYLRLSRIYMQQDKQSEAIEYLKQAKEVLQKRQPEKAAEVGQLLEKLNSK</sequence>
<evidence type="ECO:0000256" key="2">
    <source>
        <dbReference type="SAM" id="Phobius"/>
    </source>
</evidence>
<gene>
    <name evidence="3" type="ORF">NIES267_60460</name>
</gene>
<dbReference type="SUPFAM" id="SSF48452">
    <property type="entry name" value="TPR-like"/>
    <property type="match status" value="1"/>
</dbReference>
<accession>A0A1Z4LZ72</accession>
<dbReference type="Gene3D" id="1.25.40.10">
    <property type="entry name" value="Tetratricopeptide repeat domain"/>
    <property type="match status" value="1"/>
</dbReference>
<protein>
    <submittedName>
        <fullName evidence="3">TPR repeat protein</fullName>
    </submittedName>
</protein>
<feature type="repeat" description="TPR" evidence="1">
    <location>
        <begin position="67"/>
        <end position="100"/>
    </location>
</feature>
<keyword evidence="4" id="KW-1185">Reference proteome</keyword>
<dbReference type="InterPro" id="IPR019734">
    <property type="entry name" value="TPR_rpt"/>
</dbReference>
<dbReference type="EMBL" id="AP018227">
    <property type="protein sequence ID" value="BAY86536.1"/>
    <property type="molecule type" value="Genomic_DNA"/>
</dbReference>
<keyword evidence="2" id="KW-0472">Membrane</keyword>
<evidence type="ECO:0000313" key="4">
    <source>
        <dbReference type="Proteomes" id="UP000218418"/>
    </source>
</evidence>
<dbReference type="PROSITE" id="PS50005">
    <property type="entry name" value="TPR"/>
    <property type="match status" value="2"/>
</dbReference>
<organism evidence="3 4">
    <name type="scientific">Calothrix parasitica NIES-267</name>
    <dbReference type="NCBI Taxonomy" id="1973488"/>
    <lineage>
        <taxon>Bacteria</taxon>
        <taxon>Bacillati</taxon>
        <taxon>Cyanobacteriota</taxon>
        <taxon>Cyanophyceae</taxon>
        <taxon>Nostocales</taxon>
        <taxon>Calotrichaceae</taxon>
        <taxon>Calothrix</taxon>
    </lineage>
</organism>
<dbReference type="SMART" id="SM00028">
    <property type="entry name" value="TPR"/>
    <property type="match status" value="3"/>
</dbReference>
<dbReference type="InterPro" id="IPR011990">
    <property type="entry name" value="TPR-like_helical_dom_sf"/>
</dbReference>
<dbReference type="AlphaFoldDB" id="A0A1Z4LZ72"/>
<keyword evidence="1" id="KW-0802">TPR repeat</keyword>
<dbReference type="Pfam" id="PF14559">
    <property type="entry name" value="TPR_19"/>
    <property type="match status" value="1"/>
</dbReference>
<keyword evidence="2" id="KW-0812">Transmembrane</keyword>
<dbReference type="PANTHER" id="PTHR12558:SF13">
    <property type="entry name" value="CELL DIVISION CYCLE PROTEIN 27 HOMOLOG"/>
    <property type="match status" value="1"/>
</dbReference>
<proteinExistence type="predicted"/>
<evidence type="ECO:0000256" key="1">
    <source>
        <dbReference type="PROSITE-ProRule" id="PRU00339"/>
    </source>
</evidence>
<evidence type="ECO:0000313" key="3">
    <source>
        <dbReference type="EMBL" id="BAY86536.1"/>
    </source>
</evidence>
<feature type="transmembrane region" description="Helical" evidence="2">
    <location>
        <begin position="6"/>
        <end position="28"/>
    </location>
</feature>
<dbReference type="Proteomes" id="UP000218418">
    <property type="component" value="Chromosome"/>
</dbReference>
<name>A0A1Z4LZ72_9CYAN</name>
<dbReference type="PANTHER" id="PTHR12558">
    <property type="entry name" value="CELL DIVISION CYCLE 16,23,27"/>
    <property type="match status" value="1"/>
</dbReference>
<reference evidence="3 4" key="1">
    <citation type="submission" date="2017-06" db="EMBL/GenBank/DDBJ databases">
        <title>Genome sequencing of cyanobaciteial culture collection at National Institute for Environmental Studies (NIES).</title>
        <authorList>
            <person name="Hirose Y."/>
            <person name="Shimura Y."/>
            <person name="Fujisawa T."/>
            <person name="Nakamura Y."/>
            <person name="Kawachi M."/>
        </authorList>
    </citation>
    <scope>NUCLEOTIDE SEQUENCE [LARGE SCALE GENOMIC DNA]</scope>
    <source>
        <strain evidence="3 4">NIES-267</strain>
    </source>
</reference>
<dbReference type="OrthoDB" id="466444at2"/>